<keyword evidence="6" id="KW-1185">Reference proteome</keyword>
<gene>
    <name evidence="5" type="primary">braC_3</name>
    <name evidence="5" type="ORF">NIT7321_01567</name>
</gene>
<dbReference type="RefSeq" id="WP_050673138.1">
    <property type="nucleotide sequence ID" value="NZ_CVRL01000014.1"/>
</dbReference>
<dbReference type="AlphaFoldDB" id="A0A0H5D121"/>
<evidence type="ECO:0000256" key="2">
    <source>
        <dbReference type="ARBA" id="ARBA00022729"/>
    </source>
</evidence>
<dbReference type="SUPFAM" id="SSF53822">
    <property type="entry name" value="Periplasmic binding protein-like I"/>
    <property type="match status" value="1"/>
</dbReference>
<dbReference type="EMBL" id="CVRL01000014">
    <property type="protein sequence ID" value="CRL10719.1"/>
    <property type="molecule type" value="Genomic_DNA"/>
</dbReference>
<evidence type="ECO:0000313" key="6">
    <source>
        <dbReference type="Proteomes" id="UP000043764"/>
    </source>
</evidence>
<comment type="similarity">
    <text evidence="1">Belongs to the leucine-binding protein family.</text>
</comment>
<organism evidence="5 6">
    <name type="scientific">Phaeobacter italicus</name>
    <dbReference type="NCBI Taxonomy" id="481446"/>
    <lineage>
        <taxon>Bacteria</taxon>
        <taxon>Pseudomonadati</taxon>
        <taxon>Pseudomonadota</taxon>
        <taxon>Alphaproteobacteria</taxon>
        <taxon>Rhodobacterales</taxon>
        <taxon>Roseobacteraceae</taxon>
        <taxon>Phaeobacter</taxon>
    </lineage>
</organism>
<name>A0A0H5D121_9RHOB</name>
<dbReference type="InterPro" id="IPR028082">
    <property type="entry name" value="Peripla_BP_I"/>
</dbReference>
<dbReference type="Gene3D" id="3.40.50.2300">
    <property type="match status" value="2"/>
</dbReference>
<reference evidence="6" key="1">
    <citation type="submission" date="2015-05" db="EMBL/GenBank/DDBJ databases">
        <authorList>
            <person name="Rodrigo-Torres Lidia"/>
            <person name="Arahal R.David."/>
        </authorList>
    </citation>
    <scope>NUCLEOTIDE SEQUENCE [LARGE SCALE GENOMIC DNA]</scope>
    <source>
        <strain evidence="6">CECT 7321</strain>
    </source>
</reference>
<sequence>MKRMTSSLLGIALAGGVISAAASEVAAQAQGVSETEVVLGSVNDLSGIFAAVGVPAVNGANLRFEEANANGGVHGRQIRFVVEDNGYQIPRAMQGYNKLLNRDQVFAMLLSLGTPMNIAGFKLLDPKGIPNVSPLTAARQMLQEPVDNKFIGFSSYYDQVRAGVTYLAEEFDAKEVCSMHIPSDFGKEIKEGTVDIAAELGLTYAAETTHKPDELDFVGSLTKLKAEGCDIVTMALGVRQGITVVGTAKKLGWEDVKFLNTSAGFLEVVAAVPGGVTDGLYAAAGWADLIARADDEAPAKFIADYEAKFGQPAGGFAMLGYSAANTVVNALEAAGPDLTQESFIKAMETLNYFDALTDTQITYGPEDHRGADDIVISVVENGLWKELSRK</sequence>
<evidence type="ECO:0000259" key="4">
    <source>
        <dbReference type="Pfam" id="PF13458"/>
    </source>
</evidence>
<evidence type="ECO:0000256" key="3">
    <source>
        <dbReference type="SAM" id="SignalP"/>
    </source>
</evidence>
<dbReference type="PANTHER" id="PTHR47235:SF1">
    <property type="entry name" value="BLR6548 PROTEIN"/>
    <property type="match status" value="1"/>
</dbReference>
<dbReference type="InterPro" id="IPR028081">
    <property type="entry name" value="Leu-bd"/>
</dbReference>
<feature type="chain" id="PRO_5005218030" evidence="3">
    <location>
        <begin position="23"/>
        <end position="390"/>
    </location>
</feature>
<dbReference type="STRING" id="481446.NIT7645_02324"/>
<proteinExistence type="inferred from homology"/>
<dbReference type="Pfam" id="PF13458">
    <property type="entry name" value="Peripla_BP_6"/>
    <property type="match status" value="1"/>
</dbReference>
<dbReference type="CDD" id="cd06343">
    <property type="entry name" value="PBP1_ABC_ligand_binding-like"/>
    <property type="match status" value="1"/>
</dbReference>
<keyword evidence="2 3" id="KW-0732">Signal</keyword>
<dbReference type="PANTHER" id="PTHR47235">
    <property type="entry name" value="BLR6548 PROTEIN"/>
    <property type="match status" value="1"/>
</dbReference>
<protein>
    <submittedName>
        <fullName evidence="5">Leucine-, isoleucine-, valine-, threonine-, and alanine-binding protein</fullName>
    </submittedName>
</protein>
<dbReference type="Proteomes" id="UP000043764">
    <property type="component" value="Unassembled WGS sequence"/>
</dbReference>
<feature type="domain" description="Leucine-binding protein" evidence="4">
    <location>
        <begin position="37"/>
        <end position="380"/>
    </location>
</feature>
<evidence type="ECO:0000256" key="1">
    <source>
        <dbReference type="ARBA" id="ARBA00010062"/>
    </source>
</evidence>
<accession>A0A0H5D121</accession>
<feature type="signal peptide" evidence="3">
    <location>
        <begin position="1"/>
        <end position="22"/>
    </location>
</feature>
<evidence type="ECO:0000313" key="5">
    <source>
        <dbReference type="EMBL" id="CRL10719.1"/>
    </source>
</evidence>